<keyword evidence="2" id="KW-1185">Reference proteome</keyword>
<reference evidence="1 2" key="1">
    <citation type="submission" date="2014-04" db="EMBL/GenBank/DDBJ databases">
        <authorList>
            <consortium name="DOE Joint Genome Institute"/>
            <person name="Kuo A."/>
            <person name="Kohler A."/>
            <person name="Nagy L.G."/>
            <person name="Floudas D."/>
            <person name="Copeland A."/>
            <person name="Barry K.W."/>
            <person name="Cichocki N."/>
            <person name="Veneault-Fourrey C."/>
            <person name="LaButti K."/>
            <person name="Lindquist E.A."/>
            <person name="Lipzen A."/>
            <person name="Lundell T."/>
            <person name="Morin E."/>
            <person name="Murat C."/>
            <person name="Sun H."/>
            <person name="Tunlid A."/>
            <person name="Henrissat B."/>
            <person name="Grigoriev I.V."/>
            <person name="Hibbett D.S."/>
            <person name="Martin F."/>
            <person name="Nordberg H.P."/>
            <person name="Cantor M.N."/>
            <person name="Hua S.X."/>
        </authorList>
    </citation>
    <scope>NUCLEOTIDE SEQUENCE [LARGE SCALE GENOMIC DNA]</scope>
    <source>
        <strain evidence="1 2">LaAM-08-1</strain>
    </source>
</reference>
<organism evidence="1 2">
    <name type="scientific">Laccaria amethystina LaAM-08-1</name>
    <dbReference type="NCBI Taxonomy" id="1095629"/>
    <lineage>
        <taxon>Eukaryota</taxon>
        <taxon>Fungi</taxon>
        <taxon>Dikarya</taxon>
        <taxon>Basidiomycota</taxon>
        <taxon>Agaricomycotina</taxon>
        <taxon>Agaricomycetes</taxon>
        <taxon>Agaricomycetidae</taxon>
        <taxon>Agaricales</taxon>
        <taxon>Agaricineae</taxon>
        <taxon>Hydnangiaceae</taxon>
        <taxon>Laccaria</taxon>
    </lineage>
</organism>
<name>A0A0C9XDA2_9AGAR</name>
<protein>
    <submittedName>
        <fullName evidence="1">Uncharacterized protein</fullName>
    </submittedName>
</protein>
<reference evidence="2" key="2">
    <citation type="submission" date="2015-01" db="EMBL/GenBank/DDBJ databases">
        <title>Evolutionary Origins and Diversification of the Mycorrhizal Mutualists.</title>
        <authorList>
            <consortium name="DOE Joint Genome Institute"/>
            <consortium name="Mycorrhizal Genomics Consortium"/>
            <person name="Kohler A."/>
            <person name="Kuo A."/>
            <person name="Nagy L.G."/>
            <person name="Floudas D."/>
            <person name="Copeland A."/>
            <person name="Barry K.W."/>
            <person name="Cichocki N."/>
            <person name="Veneault-Fourrey C."/>
            <person name="LaButti K."/>
            <person name="Lindquist E.A."/>
            <person name="Lipzen A."/>
            <person name="Lundell T."/>
            <person name="Morin E."/>
            <person name="Murat C."/>
            <person name="Riley R."/>
            <person name="Ohm R."/>
            <person name="Sun H."/>
            <person name="Tunlid A."/>
            <person name="Henrissat B."/>
            <person name="Grigoriev I.V."/>
            <person name="Hibbett D.S."/>
            <person name="Martin F."/>
        </authorList>
    </citation>
    <scope>NUCLEOTIDE SEQUENCE [LARGE SCALE GENOMIC DNA]</scope>
    <source>
        <strain evidence="2">LaAM-08-1</strain>
    </source>
</reference>
<evidence type="ECO:0000313" key="1">
    <source>
        <dbReference type="EMBL" id="KIJ94192.1"/>
    </source>
</evidence>
<gene>
    <name evidence="1" type="ORF">K443DRAFT_12320</name>
</gene>
<dbReference type="OrthoDB" id="2624269at2759"/>
<dbReference type="HOGENOM" id="CLU_2061863_0_0_1"/>
<dbReference type="Proteomes" id="UP000054477">
    <property type="component" value="Unassembled WGS sequence"/>
</dbReference>
<dbReference type="EMBL" id="KN838805">
    <property type="protein sequence ID" value="KIJ94192.1"/>
    <property type="molecule type" value="Genomic_DNA"/>
</dbReference>
<dbReference type="AlphaFoldDB" id="A0A0C9XDA2"/>
<proteinExistence type="predicted"/>
<evidence type="ECO:0000313" key="2">
    <source>
        <dbReference type="Proteomes" id="UP000054477"/>
    </source>
</evidence>
<sequence length="119" mass="13195">MVFGLIQHIYHYFAPDMQKGVNNTSVGPAASPDSIPSTQDYVPMFNEHGKIQGYIKLPAPWCSGSYWACKERRKIKLDADSGGDNFIAAFAKLTEDYPGFVILSMLGKITVICVQTPFM</sequence>
<accession>A0A0C9XDA2</accession>